<keyword evidence="15" id="KW-1185">Reference proteome</keyword>
<feature type="transmembrane region" description="Helical" evidence="13">
    <location>
        <begin position="183"/>
        <end position="204"/>
    </location>
</feature>
<feature type="transmembrane region" description="Helical" evidence="13">
    <location>
        <begin position="12"/>
        <end position="31"/>
    </location>
</feature>
<dbReference type="Pfam" id="PF02386">
    <property type="entry name" value="TrkH"/>
    <property type="match status" value="1"/>
</dbReference>
<keyword evidence="9 13" id="KW-1133">Transmembrane helix</keyword>
<evidence type="ECO:0000256" key="1">
    <source>
        <dbReference type="ARBA" id="ARBA00004429"/>
    </source>
</evidence>
<name>A0AAW9MW63_9FIRM</name>
<evidence type="ECO:0000256" key="7">
    <source>
        <dbReference type="ARBA" id="ARBA00022692"/>
    </source>
</evidence>
<evidence type="ECO:0000256" key="10">
    <source>
        <dbReference type="ARBA" id="ARBA00023065"/>
    </source>
</evidence>
<keyword evidence="11 13" id="KW-0472">Membrane</keyword>
<keyword evidence="5" id="KW-0997">Cell inner membrane</keyword>
<evidence type="ECO:0000256" key="13">
    <source>
        <dbReference type="SAM" id="Phobius"/>
    </source>
</evidence>
<dbReference type="Proteomes" id="UP001357733">
    <property type="component" value="Unassembled WGS sequence"/>
</dbReference>
<dbReference type="EMBL" id="JAYKOT010000003">
    <property type="protein sequence ID" value="MEB3430008.1"/>
    <property type="molecule type" value="Genomic_DNA"/>
</dbReference>
<keyword evidence="8 12" id="KW-0630">Potassium</keyword>
<accession>A0AAW9MW63</accession>
<evidence type="ECO:0000313" key="15">
    <source>
        <dbReference type="Proteomes" id="UP001357733"/>
    </source>
</evidence>
<organism evidence="14 15">
    <name type="scientific">Citroniella saccharovorans</name>
    <dbReference type="NCBI Taxonomy" id="2053367"/>
    <lineage>
        <taxon>Bacteria</taxon>
        <taxon>Bacillati</taxon>
        <taxon>Bacillota</taxon>
        <taxon>Tissierellia</taxon>
        <taxon>Tissierellales</taxon>
        <taxon>Peptoniphilaceae</taxon>
        <taxon>Citroniella</taxon>
    </lineage>
</organism>
<sequence>MNKRVVLKTIGELLILEGILMILPLIIGIIYKDSTYIYLSFLKVGAFITLLGLLLTRINTKGQIIGVKEGLGIVSISWIVLSFFGSLPFVISKSIPSLVDAFFETTSGFTTTGASILTDVEKLPISMTFWRSFTHFIGGMGILVFALAVLPKGVRGDVNVMKAEVPGPQFGKLVSKASITAMILYKIYIIMTLVLIIILLLLGMSPIDAMVHAFGAAGTGGFSNKATSVAYFNSPAIEYTLAIAMLLYGINFNLYYYLLLKKFKEVFSNEELKVYFFVVTGAIILIMVNIFRGYNSGEKLFRDTLFQVSSIVTTTGYATVNFNKWPLFSHVVLLALMFIGGMSGSTAGGIKVSRINSLFKIAKSEVIKIMNPDKVIFIRENNRPLKKSVLSGIKAYIIVYIFVFAGIFFLVSFKEGDFLSNFSAVAATMNNIGPGLGIVGPDGSFAAYSNFSKLVFSMAMIIGRLEIYPVLVLFTSNLWRKR</sequence>
<evidence type="ECO:0000256" key="12">
    <source>
        <dbReference type="PIRSR" id="PIRSR006247-1"/>
    </source>
</evidence>
<feature type="transmembrane region" description="Helical" evidence="13">
    <location>
        <begin position="327"/>
        <end position="350"/>
    </location>
</feature>
<dbReference type="GO" id="GO:0015379">
    <property type="term" value="F:potassium:chloride symporter activity"/>
    <property type="evidence" value="ECO:0007669"/>
    <property type="project" value="InterPro"/>
</dbReference>
<feature type="transmembrane region" description="Helical" evidence="13">
    <location>
        <begin position="393"/>
        <end position="413"/>
    </location>
</feature>
<evidence type="ECO:0000256" key="8">
    <source>
        <dbReference type="ARBA" id="ARBA00022958"/>
    </source>
</evidence>
<evidence type="ECO:0000256" key="3">
    <source>
        <dbReference type="ARBA" id="ARBA00022448"/>
    </source>
</evidence>
<evidence type="ECO:0000256" key="6">
    <source>
        <dbReference type="ARBA" id="ARBA00022538"/>
    </source>
</evidence>
<feature type="binding site" evidence="12">
    <location>
        <position position="431"/>
    </location>
    <ligand>
        <name>K(+)</name>
        <dbReference type="ChEBI" id="CHEBI:29103"/>
    </ligand>
</feature>
<evidence type="ECO:0000256" key="9">
    <source>
        <dbReference type="ARBA" id="ARBA00022989"/>
    </source>
</evidence>
<feature type="transmembrane region" description="Helical" evidence="13">
    <location>
        <begin position="129"/>
        <end position="150"/>
    </location>
</feature>
<feature type="binding site" evidence="12">
    <location>
        <position position="314"/>
    </location>
    <ligand>
        <name>K(+)</name>
        <dbReference type="ChEBI" id="CHEBI:29103"/>
    </ligand>
</feature>
<comment type="caution">
    <text evidence="14">The sequence shown here is derived from an EMBL/GenBank/DDBJ whole genome shotgun (WGS) entry which is preliminary data.</text>
</comment>
<evidence type="ECO:0000256" key="11">
    <source>
        <dbReference type="ARBA" id="ARBA00023136"/>
    </source>
</evidence>
<protein>
    <submittedName>
        <fullName evidence="14">TrkH family potassium uptake protein</fullName>
    </submittedName>
</protein>
<dbReference type="RefSeq" id="WP_324620169.1">
    <property type="nucleotide sequence ID" value="NZ_JAYKOT010000003.1"/>
</dbReference>
<dbReference type="InterPro" id="IPR004772">
    <property type="entry name" value="TrkH"/>
</dbReference>
<reference evidence="14 15" key="1">
    <citation type="submission" date="2024-01" db="EMBL/GenBank/DDBJ databases">
        <title>Complete genome sequence of Citroniella saccharovorans strain M6.X9, isolated from human fecal sample.</title>
        <authorList>
            <person name="Cheng G."/>
            <person name="Westerholm M."/>
            <person name="Schnurer A."/>
        </authorList>
    </citation>
    <scope>NUCLEOTIDE SEQUENCE [LARGE SCALE GENOMIC DNA]</scope>
    <source>
        <strain evidence="14 15">DSM 29873</strain>
    </source>
</reference>
<keyword evidence="6" id="KW-0633">Potassium transport</keyword>
<keyword evidence="10" id="KW-0406">Ion transport</keyword>
<evidence type="ECO:0000256" key="2">
    <source>
        <dbReference type="ARBA" id="ARBA00009137"/>
    </source>
</evidence>
<gene>
    <name evidence="14" type="ORF">VLK81_08410</name>
</gene>
<feature type="transmembrane region" description="Helical" evidence="13">
    <location>
        <begin position="454"/>
        <end position="474"/>
    </location>
</feature>
<dbReference type="GO" id="GO:0005886">
    <property type="term" value="C:plasma membrane"/>
    <property type="evidence" value="ECO:0007669"/>
    <property type="project" value="UniProtKB-SubCell"/>
</dbReference>
<feature type="transmembrane region" description="Helical" evidence="13">
    <location>
        <begin position="70"/>
        <end position="91"/>
    </location>
</feature>
<comment type="subcellular location">
    <subcellularLocation>
        <location evidence="1">Cell inner membrane</location>
        <topology evidence="1">Multi-pass membrane protein</topology>
    </subcellularLocation>
</comment>
<feature type="transmembrane region" description="Helical" evidence="13">
    <location>
        <begin position="272"/>
        <end position="291"/>
    </location>
</feature>
<dbReference type="AlphaFoldDB" id="A0AAW9MW63"/>
<feature type="binding site" evidence="12">
    <location>
        <position position="315"/>
    </location>
    <ligand>
        <name>K(+)</name>
        <dbReference type="ChEBI" id="CHEBI:29103"/>
    </ligand>
</feature>
<feature type="transmembrane region" description="Helical" evidence="13">
    <location>
        <begin position="37"/>
        <end position="58"/>
    </location>
</feature>
<keyword evidence="3" id="KW-0813">Transport</keyword>
<dbReference type="InterPro" id="IPR003445">
    <property type="entry name" value="Cat_transpt"/>
</dbReference>
<evidence type="ECO:0000256" key="5">
    <source>
        <dbReference type="ARBA" id="ARBA00022519"/>
    </source>
</evidence>
<feature type="transmembrane region" description="Helical" evidence="13">
    <location>
        <begin position="239"/>
        <end position="260"/>
    </location>
</feature>
<keyword evidence="7 13" id="KW-0812">Transmembrane</keyword>
<feature type="binding site" evidence="12">
    <location>
        <position position="220"/>
    </location>
    <ligand>
        <name>K(+)</name>
        <dbReference type="ChEBI" id="CHEBI:29103"/>
    </ligand>
</feature>
<dbReference type="PIRSF" id="PIRSF006247">
    <property type="entry name" value="TrkH"/>
    <property type="match status" value="1"/>
</dbReference>
<feature type="binding site" evidence="12">
    <location>
        <position position="111"/>
    </location>
    <ligand>
        <name>K(+)</name>
        <dbReference type="ChEBI" id="CHEBI:29103"/>
    </ligand>
</feature>
<keyword evidence="12" id="KW-0479">Metal-binding</keyword>
<comment type="similarity">
    <text evidence="2">Belongs to the TrkH potassium transport family.</text>
</comment>
<dbReference type="PANTHER" id="PTHR32024">
    <property type="entry name" value="TRK SYSTEM POTASSIUM UPTAKE PROTEIN TRKG-RELATED"/>
    <property type="match status" value="1"/>
</dbReference>
<keyword evidence="4" id="KW-1003">Cell membrane</keyword>
<feature type="binding site" evidence="12">
    <location>
        <position position="112"/>
    </location>
    <ligand>
        <name>K(+)</name>
        <dbReference type="ChEBI" id="CHEBI:29103"/>
    </ligand>
</feature>
<dbReference type="PANTHER" id="PTHR32024:SF2">
    <property type="entry name" value="TRK SYSTEM POTASSIUM UPTAKE PROTEIN TRKG-RELATED"/>
    <property type="match status" value="1"/>
</dbReference>
<evidence type="ECO:0000313" key="14">
    <source>
        <dbReference type="EMBL" id="MEB3430008.1"/>
    </source>
</evidence>
<evidence type="ECO:0000256" key="4">
    <source>
        <dbReference type="ARBA" id="ARBA00022475"/>
    </source>
</evidence>
<proteinExistence type="inferred from homology"/>
<dbReference type="GO" id="GO:0046872">
    <property type="term" value="F:metal ion binding"/>
    <property type="evidence" value="ECO:0007669"/>
    <property type="project" value="UniProtKB-KW"/>
</dbReference>